<dbReference type="EMBL" id="BK059091">
    <property type="protein sequence ID" value="DAE28987.1"/>
    <property type="molecule type" value="Genomic_DNA"/>
</dbReference>
<sequence>MLENPYISFRLKVNYPLSKANGLPASQTS</sequence>
<organism evidence="1">
    <name type="scientific">virus sp. ctmTa7</name>
    <dbReference type="NCBI Taxonomy" id="2828255"/>
    <lineage>
        <taxon>Viruses</taxon>
    </lineage>
</organism>
<reference evidence="1" key="1">
    <citation type="journal article" date="2021" name="Proc. Natl. Acad. Sci. U.S.A.">
        <title>A Catalog of Tens of Thousands of Viruses from Human Metagenomes Reveals Hidden Associations with Chronic Diseases.</title>
        <authorList>
            <person name="Tisza M.J."/>
            <person name="Buck C.B."/>
        </authorList>
    </citation>
    <scope>NUCLEOTIDE SEQUENCE</scope>
    <source>
        <strain evidence="1">CtmTa7</strain>
    </source>
</reference>
<evidence type="ECO:0000313" key="1">
    <source>
        <dbReference type="EMBL" id="DAE28987.1"/>
    </source>
</evidence>
<proteinExistence type="predicted"/>
<name>A0A8S5RCW8_9VIRU</name>
<protein>
    <submittedName>
        <fullName evidence="1">Uncharacterized protein</fullName>
    </submittedName>
</protein>
<accession>A0A8S5RCW8</accession>